<evidence type="ECO:0000256" key="15">
    <source>
        <dbReference type="ARBA" id="ARBA00044969"/>
    </source>
</evidence>
<evidence type="ECO:0000256" key="8">
    <source>
        <dbReference type="ARBA" id="ARBA00022840"/>
    </source>
</evidence>
<comment type="cofactor">
    <cofactor evidence="1">
        <name>[4Fe-4S] cluster</name>
        <dbReference type="ChEBI" id="CHEBI:49883"/>
    </cofactor>
</comment>
<keyword evidence="7 18" id="KW-0347">Helicase</keyword>
<dbReference type="SMART" id="SM00491">
    <property type="entry name" value="HELICc2"/>
    <property type="match status" value="1"/>
</dbReference>
<evidence type="ECO:0000256" key="3">
    <source>
        <dbReference type="ARBA" id="ARBA00022723"/>
    </source>
</evidence>
<evidence type="ECO:0000256" key="13">
    <source>
        <dbReference type="ARBA" id="ARBA00023235"/>
    </source>
</evidence>
<name>A0A2Z4Y6W7_SUMC1</name>
<evidence type="ECO:0000256" key="16">
    <source>
        <dbReference type="ARBA" id="ARBA00048954"/>
    </source>
</evidence>
<dbReference type="EMBL" id="CP030759">
    <property type="protein sequence ID" value="AXA36233.1"/>
    <property type="molecule type" value="Genomic_DNA"/>
</dbReference>
<dbReference type="Pfam" id="PF06733">
    <property type="entry name" value="DEAD_2"/>
    <property type="match status" value="1"/>
</dbReference>
<keyword evidence="8" id="KW-0067">ATP-binding</keyword>
<sequence>MSVTFPAITMPAEEVFSAEARAKLLGLIAQNHGQEVFVVGTCTEDGKVVEVDAMAYGNAESVPAPAHGARPGQVTIHNHPSGTIEPSEADINVASELGAAGIGFLIVDNAVTRVRVVVEPYFPPPVLPIDIEALAAEFGPEGSLARSFRDYEHRPQQTEMVRAIARAFNEGRIAVVEAGTGVGKSFAYLAPAILWAQQNQTRVVISTNTTNLQEQLLRKDIPELQKLLGTNVRVALVKGRNRYLSRRRLAFARAHPELLDTTKYEELERLAQWAETTTDGTDSDLSFTVAPETWDAVQSDQHDCLRALCPHFSRCFFYKSRQAAASAQIIVANHHLVLADLALRMQADGEIGVGILPPYDYLILDEAHTLDEVATDYFATSISALGIRRQLGRLHSTKGERKGALASLQSEVLRLDPKERYEPTETLHALFGKELDRAYISLVNSLDIRWPEIEKLFKELSEGTTRTAGRETQIRIPPQSVPSEEWKEKWAHLCEHIEVIQDNIRALAKVVKNIVGAMDEYPEKIRKELLDLRTRIHGTYQKLQDYAHGMELFATAEDERYCRWLGASTSDKRSHVSLCVAPIDMSPALRQGLFEAKRALILTSATLTSAGSFDFFARYVGLPSPKTPLMRASDTRGEDQPTTPLDRRVDYVILDSPFDYANICLLGVPTNLPDPNDSRFLSEALPVVSRSLQITTGHAFVLFTSYKDLESAYKALAPQLREEGMTVLRQGEGSNHKVIQTFLRARNPVLFATASFWQGVDVRGDKLQNLIIVRLPFQPPTSPILEARCELMRKEEKDPFQLLSLPYAIIRFKQGFGRLIRSKTDRGIVLVLDSRLVTRPYGKAFLRSLPPVRIVTGKSDDVLGALNSFVRSW</sequence>
<evidence type="ECO:0000256" key="2">
    <source>
        <dbReference type="ARBA" id="ARBA00022485"/>
    </source>
</evidence>
<dbReference type="GO" id="GO:0046872">
    <property type="term" value="F:metal ion binding"/>
    <property type="evidence" value="ECO:0007669"/>
    <property type="project" value="UniProtKB-KW"/>
</dbReference>
<keyword evidence="11" id="KW-0238">DNA-binding</keyword>
<keyword evidence="12" id="KW-0234">DNA repair</keyword>
<keyword evidence="2" id="KW-0004">4Fe-4S</keyword>
<dbReference type="PANTHER" id="PTHR11472">
    <property type="entry name" value="DNA REPAIR DEAD HELICASE RAD3/XP-D SUBFAMILY MEMBER"/>
    <property type="match status" value="1"/>
</dbReference>
<dbReference type="Proteomes" id="UP000262583">
    <property type="component" value="Chromosome"/>
</dbReference>
<gene>
    <name evidence="18" type="ORF">BRCON_1456</name>
</gene>
<dbReference type="SMART" id="SM00487">
    <property type="entry name" value="DEXDc"/>
    <property type="match status" value="1"/>
</dbReference>
<dbReference type="InterPro" id="IPR014001">
    <property type="entry name" value="Helicase_ATP-bd"/>
</dbReference>
<evidence type="ECO:0000256" key="14">
    <source>
        <dbReference type="ARBA" id="ARBA00038058"/>
    </source>
</evidence>
<keyword evidence="10" id="KW-0411">Iron-sulfur</keyword>
<protein>
    <recommendedName>
        <fullName evidence="15">DNA 5'-3' helicase</fullName>
        <ecNumber evidence="15">5.6.2.3</ecNumber>
    </recommendedName>
</protein>
<dbReference type="GO" id="GO:0006281">
    <property type="term" value="P:DNA repair"/>
    <property type="evidence" value="ECO:0007669"/>
    <property type="project" value="UniProtKB-KW"/>
</dbReference>
<keyword evidence="5" id="KW-0227">DNA damage</keyword>
<dbReference type="EC" id="5.6.2.3" evidence="15"/>
<evidence type="ECO:0000256" key="6">
    <source>
        <dbReference type="ARBA" id="ARBA00022801"/>
    </source>
</evidence>
<dbReference type="SUPFAM" id="SSF52540">
    <property type="entry name" value="P-loop containing nucleoside triphosphate hydrolases"/>
    <property type="match status" value="1"/>
</dbReference>
<dbReference type="InterPro" id="IPR014013">
    <property type="entry name" value="Helic_SF1/SF2_ATP-bd_DinG/Rad3"/>
</dbReference>
<dbReference type="PANTHER" id="PTHR11472:SF34">
    <property type="entry name" value="REGULATOR OF TELOMERE ELONGATION HELICASE 1"/>
    <property type="match status" value="1"/>
</dbReference>
<comment type="catalytic activity">
    <reaction evidence="16">
        <text>ATP + H2O = ADP + phosphate + H(+)</text>
        <dbReference type="Rhea" id="RHEA:13065"/>
        <dbReference type="ChEBI" id="CHEBI:15377"/>
        <dbReference type="ChEBI" id="CHEBI:15378"/>
        <dbReference type="ChEBI" id="CHEBI:30616"/>
        <dbReference type="ChEBI" id="CHEBI:43474"/>
        <dbReference type="ChEBI" id="CHEBI:456216"/>
        <dbReference type="EC" id="5.6.2.3"/>
    </reaction>
</comment>
<dbReference type="Pfam" id="PF00270">
    <property type="entry name" value="DEAD"/>
    <property type="match status" value="1"/>
</dbReference>
<dbReference type="GO" id="GO:0043139">
    <property type="term" value="F:5'-3' DNA helicase activity"/>
    <property type="evidence" value="ECO:0007669"/>
    <property type="project" value="UniProtKB-EC"/>
</dbReference>
<keyword evidence="3" id="KW-0479">Metal-binding</keyword>
<dbReference type="PROSITE" id="PS51193">
    <property type="entry name" value="HELICASE_ATP_BIND_2"/>
    <property type="match status" value="1"/>
</dbReference>
<dbReference type="InterPro" id="IPR011545">
    <property type="entry name" value="DEAD/DEAH_box_helicase_dom"/>
</dbReference>
<dbReference type="Pfam" id="PF04002">
    <property type="entry name" value="RadC"/>
    <property type="match status" value="1"/>
</dbReference>
<dbReference type="InterPro" id="IPR027417">
    <property type="entry name" value="P-loop_NTPase"/>
</dbReference>
<evidence type="ECO:0000313" key="19">
    <source>
        <dbReference type="Proteomes" id="UP000262583"/>
    </source>
</evidence>
<evidence type="ECO:0000256" key="10">
    <source>
        <dbReference type="ARBA" id="ARBA00023014"/>
    </source>
</evidence>
<dbReference type="InterPro" id="IPR010614">
    <property type="entry name" value="RAD3-like_helicase_DEAD"/>
</dbReference>
<dbReference type="InterPro" id="IPR006555">
    <property type="entry name" value="ATP-dep_Helicase_C"/>
</dbReference>
<organism evidence="18 19">
    <name type="scientific">Sumerlaea chitinivorans</name>
    <dbReference type="NCBI Taxonomy" id="2250252"/>
    <lineage>
        <taxon>Bacteria</taxon>
        <taxon>Candidatus Sumerlaeota</taxon>
        <taxon>Candidatus Sumerlaeia</taxon>
        <taxon>Candidatus Sumerlaeales</taxon>
        <taxon>Candidatus Sumerlaeaceae</taxon>
        <taxon>Candidatus Sumerlaea</taxon>
    </lineage>
</organism>
<comment type="similarity">
    <text evidence="14">Belongs to the helicase family. DinG subfamily.</text>
</comment>
<dbReference type="KEGG" id="schv:BRCON_1456"/>
<evidence type="ECO:0000256" key="4">
    <source>
        <dbReference type="ARBA" id="ARBA00022741"/>
    </source>
</evidence>
<dbReference type="AlphaFoldDB" id="A0A2Z4Y6W7"/>
<accession>A0A2Z4Y6W7</accession>
<reference evidence="18 19" key="1">
    <citation type="submission" date="2018-05" db="EMBL/GenBank/DDBJ databases">
        <title>A metagenomic window into the 2 km-deep terrestrial subsurface aquifer revealed taxonomically and functionally diverse microbial community comprising novel uncultured bacterial lineages.</title>
        <authorList>
            <person name="Kadnikov V.V."/>
            <person name="Mardanov A.V."/>
            <person name="Beletsky A.V."/>
            <person name="Banks D."/>
            <person name="Pimenov N.V."/>
            <person name="Frank Y.A."/>
            <person name="Karnachuk O.V."/>
            <person name="Ravin N.V."/>
        </authorList>
    </citation>
    <scope>NUCLEOTIDE SEQUENCE [LARGE SCALE GENOMIC DNA]</scope>
    <source>
        <strain evidence="18">BY</strain>
    </source>
</reference>
<dbReference type="SMART" id="SM00488">
    <property type="entry name" value="DEXDc2"/>
    <property type="match status" value="1"/>
</dbReference>
<dbReference type="GO" id="GO:0016818">
    <property type="term" value="F:hydrolase activity, acting on acid anhydrides, in phosphorus-containing anhydrides"/>
    <property type="evidence" value="ECO:0007669"/>
    <property type="project" value="InterPro"/>
</dbReference>
<evidence type="ECO:0000256" key="12">
    <source>
        <dbReference type="ARBA" id="ARBA00023204"/>
    </source>
</evidence>
<keyword evidence="9" id="KW-0408">Iron</keyword>
<evidence type="ECO:0000256" key="1">
    <source>
        <dbReference type="ARBA" id="ARBA00001966"/>
    </source>
</evidence>
<proteinExistence type="inferred from homology"/>
<evidence type="ECO:0000259" key="17">
    <source>
        <dbReference type="PROSITE" id="PS51193"/>
    </source>
</evidence>
<evidence type="ECO:0000256" key="11">
    <source>
        <dbReference type="ARBA" id="ARBA00023125"/>
    </source>
</evidence>
<dbReference type="Pfam" id="PF13307">
    <property type="entry name" value="Helicase_C_2"/>
    <property type="match status" value="1"/>
</dbReference>
<dbReference type="InterPro" id="IPR006554">
    <property type="entry name" value="Helicase-like_DEXD_c2"/>
</dbReference>
<dbReference type="InterPro" id="IPR045028">
    <property type="entry name" value="DinG/Rad3-like"/>
</dbReference>
<dbReference type="GO" id="GO:0005524">
    <property type="term" value="F:ATP binding"/>
    <property type="evidence" value="ECO:0007669"/>
    <property type="project" value="UniProtKB-KW"/>
</dbReference>
<keyword evidence="13" id="KW-0413">Isomerase</keyword>
<dbReference type="PROSITE" id="PS01302">
    <property type="entry name" value="UPF0758"/>
    <property type="match status" value="1"/>
</dbReference>
<dbReference type="Gene3D" id="3.40.140.10">
    <property type="entry name" value="Cytidine Deaminase, domain 2"/>
    <property type="match status" value="1"/>
</dbReference>
<feature type="domain" description="Helicase ATP-binding" evidence="17">
    <location>
        <begin position="143"/>
        <end position="425"/>
    </location>
</feature>
<dbReference type="InterPro" id="IPR020891">
    <property type="entry name" value="UPF0758_CS"/>
</dbReference>
<keyword evidence="6" id="KW-0378">Hydrolase</keyword>
<dbReference type="GO" id="GO:0003677">
    <property type="term" value="F:DNA binding"/>
    <property type="evidence" value="ECO:0007669"/>
    <property type="project" value="UniProtKB-KW"/>
</dbReference>
<dbReference type="InterPro" id="IPR025657">
    <property type="entry name" value="RadC_JAB"/>
</dbReference>
<evidence type="ECO:0000313" key="18">
    <source>
        <dbReference type="EMBL" id="AXA36233.1"/>
    </source>
</evidence>
<evidence type="ECO:0000256" key="5">
    <source>
        <dbReference type="ARBA" id="ARBA00022763"/>
    </source>
</evidence>
<dbReference type="Gene3D" id="3.40.50.300">
    <property type="entry name" value="P-loop containing nucleotide triphosphate hydrolases"/>
    <property type="match status" value="2"/>
</dbReference>
<dbReference type="GO" id="GO:0051539">
    <property type="term" value="F:4 iron, 4 sulfur cluster binding"/>
    <property type="evidence" value="ECO:0007669"/>
    <property type="project" value="UniProtKB-KW"/>
</dbReference>
<evidence type="ECO:0000256" key="7">
    <source>
        <dbReference type="ARBA" id="ARBA00022806"/>
    </source>
</evidence>
<keyword evidence="4" id="KW-0547">Nucleotide-binding</keyword>
<evidence type="ECO:0000256" key="9">
    <source>
        <dbReference type="ARBA" id="ARBA00023004"/>
    </source>
</evidence>